<dbReference type="SMART" id="SM00332">
    <property type="entry name" value="PP2Cc"/>
    <property type="match status" value="1"/>
</dbReference>
<dbReference type="SMART" id="SM00331">
    <property type="entry name" value="PP2C_SIG"/>
    <property type="match status" value="1"/>
</dbReference>
<dbReference type="EC" id="3.1.3.16" evidence="11"/>
<accession>A0A1S2YYP1</accession>
<evidence type="ECO:0000256" key="7">
    <source>
        <dbReference type="ARBA" id="ARBA00022912"/>
    </source>
</evidence>
<comment type="similarity">
    <text evidence="3 11">Belongs to the PP2C family.</text>
</comment>
<evidence type="ECO:0000256" key="3">
    <source>
        <dbReference type="ARBA" id="ARBA00006702"/>
    </source>
</evidence>
<dbReference type="InterPro" id="IPR036457">
    <property type="entry name" value="PPM-type-like_dom_sf"/>
</dbReference>
<keyword evidence="7 11" id="KW-0904">Protein phosphatase</keyword>
<keyword evidence="8 11" id="KW-0464">Manganese</keyword>
<dbReference type="SUPFAM" id="SSF81606">
    <property type="entry name" value="PP2C-like"/>
    <property type="match status" value="1"/>
</dbReference>
<evidence type="ECO:0000256" key="11">
    <source>
        <dbReference type="RuleBase" id="RU366020"/>
    </source>
</evidence>
<evidence type="ECO:0000256" key="8">
    <source>
        <dbReference type="ARBA" id="ARBA00023211"/>
    </source>
</evidence>
<evidence type="ECO:0000313" key="13">
    <source>
        <dbReference type="Proteomes" id="UP000087171"/>
    </source>
</evidence>
<evidence type="ECO:0000256" key="4">
    <source>
        <dbReference type="ARBA" id="ARBA00022723"/>
    </source>
</evidence>
<evidence type="ECO:0000256" key="2">
    <source>
        <dbReference type="ARBA" id="ARBA00001946"/>
    </source>
</evidence>
<protein>
    <recommendedName>
        <fullName evidence="11">Protein phosphatase</fullName>
        <ecNumber evidence="11">3.1.3.16</ecNumber>
    </recommendedName>
</protein>
<dbReference type="AlphaFoldDB" id="A0A1S2YYP1"/>
<dbReference type="RefSeq" id="XP_004512015.1">
    <property type="nucleotide sequence ID" value="XM_004511958.3"/>
</dbReference>
<keyword evidence="13" id="KW-1185">Reference proteome</keyword>
<dbReference type="InterPro" id="IPR001932">
    <property type="entry name" value="PPM-type_phosphatase-like_dom"/>
</dbReference>
<evidence type="ECO:0000256" key="1">
    <source>
        <dbReference type="ARBA" id="ARBA00001936"/>
    </source>
</evidence>
<keyword evidence="4 11" id="KW-0479">Metal-binding</keyword>
<evidence type="ECO:0000313" key="14">
    <source>
        <dbReference type="RefSeq" id="XP_004512015.1"/>
    </source>
</evidence>
<dbReference type="PaxDb" id="3827-XP_004512015.1"/>
<evidence type="ECO:0000256" key="6">
    <source>
        <dbReference type="ARBA" id="ARBA00022842"/>
    </source>
</evidence>
<proteinExistence type="inferred from homology"/>
<dbReference type="eggNOG" id="KOG1379">
    <property type="taxonomic scope" value="Eukaryota"/>
</dbReference>
<dbReference type="PANTHER" id="PTHR12320">
    <property type="entry name" value="PROTEIN PHOSPHATASE 2C"/>
    <property type="match status" value="1"/>
</dbReference>
<evidence type="ECO:0000256" key="9">
    <source>
        <dbReference type="ARBA" id="ARBA00047761"/>
    </source>
</evidence>
<dbReference type="Proteomes" id="UP000087171">
    <property type="component" value="Chromosome Ca8"/>
</dbReference>
<dbReference type="PANTHER" id="PTHR12320:SF83">
    <property type="entry name" value="PROTEIN PHOSPHATASE 2C 55-RELATED"/>
    <property type="match status" value="1"/>
</dbReference>
<keyword evidence="6 11" id="KW-0460">Magnesium</keyword>
<dbReference type="FunFam" id="3.60.40.10:FF:000138">
    <property type="entry name" value="5-azacytidine resistance protein azr1"/>
    <property type="match status" value="1"/>
</dbReference>
<dbReference type="GeneID" id="101493059"/>
<dbReference type="KEGG" id="cam:101493059"/>
<comment type="cofactor">
    <cofactor evidence="2 11">
        <name>Mg(2+)</name>
        <dbReference type="ChEBI" id="CHEBI:18420"/>
    </cofactor>
</comment>
<comment type="catalytic activity">
    <reaction evidence="10 11">
        <text>O-phospho-L-threonyl-[protein] + H2O = L-threonyl-[protein] + phosphate</text>
        <dbReference type="Rhea" id="RHEA:47004"/>
        <dbReference type="Rhea" id="RHEA-COMP:11060"/>
        <dbReference type="Rhea" id="RHEA-COMP:11605"/>
        <dbReference type="ChEBI" id="CHEBI:15377"/>
        <dbReference type="ChEBI" id="CHEBI:30013"/>
        <dbReference type="ChEBI" id="CHEBI:43474"/>
        <dbReference type="ChEBI" id="CHEBI:61977"/>
        <dbReference type="EC" id="3.1.3.16"/>
    </reaction>
</comment>
<dbReference type="InterPro" id="IPR039123">
    <property type="entry name" value="PPTC7"/>
</dbReference>
<reference evidence="13" key="1">
    <citation type="journal article" date="2013" name="Nat. Biotechnol.">
        <title>Draft genome sequence of chickpea (Cicer arietinum) provides a resource for trait improvement.</title>
        <authorList>
            <person name="Varshney R.K."/>
            <person name="Song C."/>
            <person name="Saxena R.K."/>
            <person name="Azam S."/>
            <person name="Yu S."/>
            <person name="Sharpe A.G."/>
            <person name="Cannon S."/>
            <person name="Baek J."/>
            <person name="Rosen B.D."/>
            <person name="Tar'an B."/>
            <person name="Millan T."/>
            <person name="Zhang X."/>
            <person name="Ramsay L.D."/>
            <person name="Iwata A."/>
            <person name="Wang Y."/>
            <person name="Nelson W."/>
            <person name="Farmer A.D."/>
            <person name="Gaur P.M."/>
            <person name="Soderlund C."/>
            <person name="Penmetsa R.V."/>
            <person name="Xu C."/>
            <person name="Bharti A.K."/>
            <person name="He W."/>
            <person name="Winter P."/>
            <person name="Zhao S."/>
            <person name="Hane J.K."/>
            <person name="Carrasquilla-Garcia N."/>
            <person name="Condie J.A."/>
            <person name="Upadhyaya H.D."/>
            <person name="Luo M.C."/>
            <person name="Thudi M."/>
            <person name="Gowda C.L."/>
            <person name="Singh N.P."/>
            <person name="Lichtenzveig J."/>
            <person name="Gali K.K."/>
            <person name="Rubio J."/>
            <person name="Nadarajan N."/>
            <person name="Dolezel J."/>
            <person name="Bansal K.C."/>
            <person name="Xu X."/>
            <person name="Edwards D."/>
            <person name="Zhang G."/>
            <person name="Kahl G."/>
            <person name="Gil J."/>
            <person name="Singh K.B."/>
            <person name="Datta S.K."/>
            <person name="Jackson S.A."/>
            <person name="Wang J."/>
            <person name="Cook D.R."/>
        </authorList>
    </citation>
    <scope>NUCLEOTIDE SEQUENCE [LARGE SCALE GENOMIC DNA]</scope>
    <source>
        <strain evidence="13">cv. CDC Frontier</strain>
    </source>
</reference>
<comment type="cofactor">
    <cofactor evidence="1 11">
        <name>Mn(2+)</name>
        <dbReference type="ChEBI" id="CHEBI:29035"/>
    </cofactor>
</comment>
<dbReference type="GO" id="GO:0004722">
    <property type="term" value="F:protein serine/threonine phosphatase activity"/>
    <property type="evidence" value="ECO:0007669"/>
    <property type="project" value="UniProtKB-EC"/>
</dbReference>
<dbReference type="Pfam" id="PF13672">
    <property type="entry name" value="PP2C_2"/>
    <property type="match status" value="1"/>
</dbReference>
<evidence type="ECO:0000259" key="12">
    <source>
        <dbReference type="PROSITE" id="PS51746"/>
    </source>
</evidence>
<gene>
    <name evidence="14" type="primary">LOC101493059</name>
</gene>
<name>A0A1S2YYP1_CICAR</name>
<comment type="catalytic activity">
    <reaction evidence="9 11">
        <text>O-phospho-L-seryl-[protein] + H2O = L-seryl-[protein] + phosphate</text>
        <dbReference type="Rhea" id="RHEA:20629"/>
        <dbReference type="Rhea" id="RHEA-COMP:9863"/>
        <dbReference type="Rhea" id="RHEA-COMP:11604"/>
        <dbReference type="ChEBI" id="CHEBI:15377"/>
        <dbReference type="ChEBI" id="CHEBI:29999"/>
        <dbReference type="ChEBI" id="CHEBI:43474"/>
        <dbReference type="ChEBI" id="CHEBI:83421"/>
        <dbReference type="EC" id="3.1.3.16"/>
    </reaction>
</comment>
<evidence type="ECO:0000256" key="10">
    <source>
        <dbReference type="ARBA" id="ARBA00048336"/>
    </source>
</evidence>
<feature type="domain" description="PPM-type phosphatase" evidence="12">
    <location>
        <begin position="192"/>
        <end position="431"/>
    </location>
</feature>
<keyword evidence="5 11" id="KW-0378">Hydrolase</keyword>
<dbReference type="OrthoDB" id="60843at2759"/>
<sequence length="437" mass="46940">MLCGSSNNLSKLNATIYYHIHEAITSQKTLPISLYRNKKNPVLYLPSLSNKFGRKSMASSSSNAMLGDVYVDELISSYGGVQDFTKPAGVYFKERSHKGLMRGSVSLRRPHQLLYGPLNFGRSNFYSSWSIQNSGLVHGPWQKNFSASSSACCLARAEHDVSLDSSLPDEQPGNSSTWPNLTTLGRKPLKMLSGSCYLPHPDKEATGGEDAHFICTDEQAIGVADGVGGWADVGVNAGLFAQELISNSVRAVQEEPKGSFNPLRVLEKAHSNTKAKGSSTACIVALADEALNAINLGDSGFIVIRGGSIIFKSPVQQHDFNFTYQLESGNGGDLPSSGEVFTIPVAPGDVIVAGTDGLFDNLYNNDITAVVVNATRARLEPQTTAQKIAALARQRALDKKRPSPFSAAALEAGYRYYGGKLDDITVVVSYISSSISE</sequence>
<dbReference type="GO" id="GO:0046872">
    <property type="term" value="F:metal ion binding"/>
    <property type="evidence" value="ECO:0007669"/>
    <property type="project" value="UniProtKB-UniRule"/>
</dbReference>
<reference evidence="14" key="2">
    <citation type="submission" date="2025-08" db="UniProtKB">
        <authorList>
            <consortium name="RefSeq"/>
        </authorList>
    </citation>
    <scope>IDENTIFICATION</scope>
    <source>
        <tissue evidence="14">Etiolated seedlings</tissue>
    </source>
</reference>
<evidence type="ECO:0000256" key="5">
    <source>
        <dbReference type="ARBA" id="ARBA00022801"/>
    </source>
</evidence>
<organism evidence="13 14">
    <name type="scientific">Cicer arietinum</name>
    <name type="common">Chickpea</name>
    <name type="synonym">Garbanzo</name>
    <dbReference type="NCBI Taxonomy" id="3827"/>
    <lineage>
        <taxon>Eukaryota</taxon>
        <taxon>Viridiplantae</taxon>
        <taxon>Streptophyta</taxon>
        <taxon>Embryophyta</taxon>
        <taxon>Tracheophyta</taxon>
        <taxon>Spermatophyta</taxon>
        <taxon>Magnoliopsida</taxon>
        <taxon>eudicotyledons</taxon>
        <taxon>Gunneridae</taxon>
        <taxon>Pentapetalae</taxon>
        <taxon>rosids</taxon>
        <taxon>fabids</taxon>
        <taxon>Fabales</taxon>
        <taxon>Fabaceae</taxon>
        <taxon>Papilionoideae</taxon>
        <taxon>50 kb inversion clade</taxon>
        <taxon>NPAAA clade</taxon>
        <taxon>Hologalegina</taxon>
        <taxon>IRL clade</taxon>
        <taxon>Cicereae</taxon>
        <taxon>Cicer</taxon>
    </lineage>
</organism>
<dbReference type="PROSITE" id="PS51746">
    <property type="entry name" value="PPM_2"/>
    <property type="match status" value="1"/>
</dbReference>
<dbReference type="Gene3D" id="3.60.40.10">
    <property type="entry name" value="PPM-type phosphatase domain"/>
    <property type="match status" value="2"/>
</dbReference>
<dbReference type="GO" id="GO:0009507">
    <property type="term" value="C:chloroplast"/>
    <property type="evidence" value="ECO:0007669"/>
    <property type="project" value="TreeGrafter"/>
</dbReference>